<reference evidence="8 9" key="1">
    <citation type="journal article" date="2023" name="G3 (Bethesda)">
        <title>A chromosome-length genome assembly and annotation of blackberry (Rubus argutus, cv. 'Hillquist').</title>
        <authorList>
            <person name="Bruna T."/>
            <person name="Aryal R."/>
            <person name="Dudchenko O."/>
            <person name="Sargent D.J."/>
            <person name="Mead D."/>
            <person name="Buti M."/>
            <person name="Cavallini A."/>
            <person name="Hytonen T."/>
            <person name="Andres J."/>
            <person name="Pham M."/>
            <person name="Weisz D."/>
            <person name="Mascagni F."/>
            <person name="Usai G."/>
            <person name="Natali L."/>
            <person name="Bassil N."/>
            <person name="Fernandez G.E."/>
            <person name="Lomsadze A."/>
            <person name="Armour M."/>
            <person name="Olukolu B."/>
            <person name="Poorten T."/>
            <person name="Britton C."/>
            <person name="Davik J."/>
            <person name="Ashrafi H."/>
            <person name="Aiden E.L."/>
            <person name="Borodovsky M."/>
            <person name="Worthington M."/>
        </authorList>
    </citation>
    <scope>NUCLEOTIDE SEQUENCE [LARGE SCALE GENOMIC DNA]</scope>
    <source>
        <strain evidence="8">PI 553951</strain>
    </source>
</reference>
<dbReference type="Pfam" id="PF08879">
    <property type="entry name" value="WRC"/>
    <property type="match status" value="1"/>
</dbReference>
<evidence type="ECO:0000256" key="2">
    <source>
        <dbReference type="ARBA" id="ARBA00008122"/>
    </source>
</evidence>
<dbReference type="PANTHER" id="PTHR31602:SF3">
    <property type="entry name" value="GROWTH-REGULATING FACTOR 8"/>
    <property type="match status" value="1"/>
</dbReference>
<sequence>MGKSRRNGFVETAERESCDIGLGLMMESHQSFPCKKMNQMVMVMPHHEPQFFSGGFDGETGSTGPLFYNTSNNNHPGTSDICNAVCSDFGSVVAKTLQQPYYSDSLSFSSSVGGMVNVNVRIPFTPAQREELETQTVIYKYIMACLPVPQQLLLSITNNPSNGVKESSGTRGVKGMLEGFSRNLDPEPWRCKRTDGKKWRCSRDIATDQKYCERHCHKRRSRKHVESIPNFINHKNANMLKSSTFKNNNNSINHQTPYSSTMVTPAAASHDRPRALDWFMNGESASVAGSNQEWEHLMPFKLGLNSHTNKRDTNVDLSTQQNESSLKLYRGDSQGLHSQRSHDHLGVALNSNHAQQTRHFIDAWSTERDGIDDLGKRKRYSASLNQKLPFSSLSLSMSGENDEANEESGYTQMGVGDLGSERQNVTQWMSPLSWMSSPPGGPLAEALCLGIASSTRATSSSHGFRSSNADVRQEFDLIN</sequence>
<dbReference type="InterPro" id="IPR014977">
    <property type="entry name" value="WRC_dom"/>
</dbReference>
<evidence type="ECO:0000256" key="3">
    <source>
        <dbReference type="ARBA" id="ARBA00023242"/>
    </source>
</evidence>
<dbReference type="GO" id="GO:0006355">
    <property type="term" value="P:regulation of DNA-templated transcription"/>
    <property type="evidence" value="ECO:0007669"/>
    <property type="project" value="InterPro"/>
</dbReference>
<feature type="domain" description="QLQ" evidence="6">
    <location>
        <begin position="123"/>
        <end position="158"/>
    </location>
</feature>
<evidence type="ECO:0000256" key="4">
    <source>
        <dbReference type="PROSITE-ProRule" id="PRU01002"/>
    </source>
</evidence>
<protein>
    <recommendedName>
        <fullName evidence="5">Growth-regulating factor</fullName>
    </recommendedName>
</protein>
<evidence type="ECO:0000313" key="9">
    <source>
        <dbReference type="Proteomes" id="UP001457282"/>
    </source>
</evidence>
<comment type="subcellular location">
    <subcellularLocation>
        <location evidence="1 5">Nucleus</location>
    </subcellularLocation>
</comment>
<dbReference type="PROSITE" id="PS51667">
    <property type="entry name" value="WRC"/>
    <property type="match status" value="1"/>
</dbReference>
<dbReference type="Pfam" id="PF08880">
    <property type="entry name" value="QLQ"/>
    <property type="match status" value="1"/>
</dbReference>
<keyword evidence="5" id="KW-0010">Activator</keyword>
<dbReference type="GO" id="GO:0005524">
    <property type="term" value="F:ATP binding"/>
    <property type="evidence" value="ECO:0007669"/>
    <property type="project" value="UniProtKB-UniRule"/>
</dbReference>
<comment type="similarity">
    <text evidence="2 5">Belongs to the GRF family.</text>
</comment>
<dbReference type="EMBL" id="JBEDUW010000005">
    <property type="protein sequence ID" value="KAK9926422.1"/>
    <property type="molecule type" value="Genomic_DNA"/>
</dbReference>
<comment type="caution">
    <text evidence="4">Lacks conserved residue(s) required for the propagation of feature annotation.</text>
</comment>
<dbReference type="AlphaFoldDB" id="A0AAW1WP88"/>
<comment type="function">
    <text evidence="5">Transcription activator.</text>
</comment>
<keyword evidence="5" id="KW-0804">Transcription</keyword>
<accession>A0AAW1WP88</accession>
<gene>
    <name evidence="8" type="ORF">M0R45_023654</name>
</gene>
<dbReference type="GO" id="GO:0005634">
    <property type="term" value="C:nucleus"/>
    <property type="evidence" value="ECO:0007669"/>
    <property type="project" value="UniProtKB-SubCell"/>
</dbReference>
<evidence type="ECO:0000256" key="1">
    <source>
        <dbReference type="ARBA" id="ARBA00004123"/>
    </source>
</evidence>
<dbReference type="PANTHER" id="PTHR31602">
    <property type="entry name" value="GROWTH-REGULATING FACTOR 5"/>
    <property type="match status" value="1"/>
</dbReference>
<feature type="domain" description="WRC" evidence="7">
    <location>
        <begin position="185"/>
        <end position="230"/>
    </location>
</feature>
<evidence type="ECO:0000259" key="6">
    <source>
        <dbReference type="PROSITE" id="PS51666"/>
    </source>
</evidence>
<dbReference type="SMART" id="SM00951">
    <property type="entry name" value="QLQ"/>
    <property type="match status" value="1"/>
</dbReference>
<comment type="caution">
    <text evidence="8">The sequence shown here is derived from an EMBL/GenBank/DDBJ whole genome shotgun (WGS) entry which is preliminary data.</text>
</comment>
<evidence type="ECO:0000256" key="5">
    <source>
        <dbReference type="RuleBase" id="RU367127"/>
    </source>
</evidence>
<dbReference type="InterPro" id="IPR031137">
    <property type="entry name" value="GRF"/>
</dbReference>
<comment type="domain">
    <text evidence="5">The QLQ domain and WRC domain may be involved in protein-protein interaction and DNA-binding, respectively.</text>
</comment>
<dbReference type="PROSITE" id="PS51666">
    <property type="entry name" value="QLQ"/>
    <property type="match status" value="1"/>
</dbReference>
<keyword evidence="3 5" id="KW-0539">Nucleus</keyword>
<dbReference type="Proteomes" id="UP001457282">
    <property type="component" value="Unassembled WGS sequence"/>
</dbReference>
<dbReference type="InterPro" id="IPR014978">
    <property type="entry name" value="Gln-Leu-Gln_QLQ"/>
</dbReference>
<keyword evidence="9" id="KW-1185">Reference proteome</keyword>
<dbReference type="GO" id="GO:0099402">
    <property type="term" value="P:plant organ development"/>
    <property type="evidence" value="ECO:0007669"/>
    <property type="project" value="UniProtKB-ARBA"/>
</dbReference>
<keyword evidence="5" id="KW-0805">Transcription regulation</keyword>
<proteinExistence type="inferred from homology"/>
<organism evidence="8 9">
    <name type="scientific">Rubus argutus</name>
    <name type="common">Southern blackberry</name>
    <dbReference type="NCBI Taxonomy" id="59490"/>
    <lineage>
        <taxon>Eukaryota</taxon>
        <taxon>Viridiplantae</taxon>
        <taxon>Streptophyta</taxon>
        <taxon>Embryophyta</taxon>
        <taxon>Tracheophyta</taxon>
        <taxon>Spermatophyta</taxon>
        <taxon>Magnoliopsida</taxon>
        <taxon>eudicotyledons</taxon>
        <taxon>Gunneridae</taxon>
        <taxon>Pentapetalae</taxon>
        <taxon>rosids</taxon>
        <taxon>fabids</taxon>
        <taxon>Rosales</taxon>
        <taxon>Rosaceae</taxon>
        <taxon>Rosoideae</taxon>
        <taxon>Rosoideae incertae sedis</taxon>
        <taxon>Rubus</taxon>
    </lineage>
</organism>
<evidence type="ECO:0000313" key="8">
    <source>
        <dbReference type="EMBL" id="KAK9926422.1"/>
    </source>
</evidence>
<dbReference type="GO" id="GO:0006351">
    <property type="term" value="P:DNA-templated transcription"/>
    <property type="evidence" value="ECO:0007669"/>
    <property type="project" value="UniProtKB-UniRule"/>
</dbReference>
<evidence type="ECO:0000259" key="7">
    <source>
        <dbReference type="PROSITE" id="PS51667"/>
    </source>
</evidence>
<name>A0AAW1WP88_RUBAR</name>